<evidence type="ECO:0000256" key="3">
    <source>
        <dbReference type="ARBA" id="ARBA00005790"/>
    </source>
</evidence>
<keyword evidence="7 13" id="KW-0808">Transferase</keyword>
<evidence type="ECO:0000256" key="8">
    <source>
        <dbReference type="ARBA" id="ARBA00022741"/>
    </source>
</evidence>
<dbReference type="Proteomes" id="UP000183257">
    <property type="component" value="Unassembled WGS sequence"/>
</dbReference>
<organism evidence="15 16">
    <name type="scientific">Cellulophaga fucicola</name>
    <dbReference type="NCBI Taxonomy" id="76595"/>
    <lineage>
        <taxon>Bacteria</taxon>
        <taxon>Pseudomonadati</taxon>
        <taxon>Bacteroidota</taxon>
        <taxon>Flavobacteriia</taxon>
        <taxon>Flavobacteriales</taxon>
        <taxon>Flavobacteriaceae</taxon>
        <taxon>Cellulophaga</taxon>
    </lineage>
</organism>
<dbReference type="AlphaFoldDB" id="A0A1K1PMA8"/>
<dbReference type="PANTHER" id="PTHR23117:SF13">
    <property type="entry name" value="GUANYLATE KINASE"/>
    <property type="match status" value="1"/>
</dbReference>
<evidence type="ECO:0000259" key="14">
    <source>
        <dbReference type="PROSITE" id="PS50052"/>
    </source>
</evidence>
<evidence type="ECO:0000256" key="4">
    <source>
        <dbReference type="ARBA" id="ARBA00012961"/>
    </source>
</evidence>
<evidence type="ECO:0000256" key="12">
    <source>
        <dbReference type="ARBA" id="ARBA00048594"/>
    </source>
</evidence>
<dbReference type="HAMAP" id="MF_00328">
    <property type="entry name" value="Guanylate_kinase"/>
    <property type="match status" value="1"/>
</dbReference>
<keyword evidence="9 13" id="KW-0418">Kinase</keyword>
<keyword evidence="16" id="KW-1185">Reference proteome</keyword>
<evidence type="ECO:0000256" key="10">
    <source>
        <dbReference type="ARBA" id="ARBA00022840"/>
    </source>
</evidence>
<dbReference type="InterPro" id="IPR020590">
    <property type="entry name" value="Guanylate_kinase_CS"/>
</dbReference>
<proteinExistence type="inferred from homology"/>
<dbReference type="Gene3D" id="3.30.63.10">
    <property type="entry name" value="Guanylate Kinase phosphate binding domain"/>
    <property type="match status" value="1"/>
</dbReference>
<comment type="catalytic activity">
    <reaction evidence="12 13">
        <text>GMP + ATP = GDP + ADP</text>
        <dbReference type="Rhea" id="RHEA:20780"/>
        <dbReference type="ChEBI" id="CHEBI:30616"/>
        <dbReference type="ChEBI" id="CHEBI:58115"/>
        <dbReference type="ChEBI" id="CHEBI:58189"/>
        <dbReference type="ChEBI" id="CHEBI:456216"/>
        <dbReference type="EC" id="2.7.4.8"/>
    </reaction>
</comment>
<evidence type="ECO:0000256" key="2">
    <source>
        <dbReference type="ARBA" id="ARBA00004496"/>
    </source>
</evidence>
<comment type="subcellular location">
    <subcellularLocation>
        <location evidence="2 13">Cytoplasm</location>
    </subcellularLocation>
</comment>
<protein>
    <recommendedName>
        <fullName evidence="5 13">Guanylate kinase</fullName>
        <ecNumber evidence="4 13">2.7.4.8</ecNumber>
    </recommendedName>
    <alternativeName>
        <fullName evidence="11 13">GMP kinase</fullName>
    </alternativeName>
</protein>
<gene>
    <name evidence="13" type="primary">gmk</name>
    <name evidence="15" type="ORF">SAMN05660313_01986</name>
</gene>
<dbReference type="Gene3D" id="3.40.50.300">
    <property type="entry name" value="P-loop containing nucleotide triphosphate hydrolases"/>
    <property type="match status" value="1"/>
</dbReference>
<dbReference type="RefSeq" id="WP_072303610.1">
    <property type="nucleotide sequence ID" value="NZ_FPIY01000002.1"/>
</dbReference>
<dbReference type="GO" id="GO:0005829">
    <property type="term" value="C:cytosol"/>
    <property type="evidence" value="ECO:0007669"/>
    <property type="project" value="TreeGrafter"/>
</dbReference>
<evidence type="ECO:0000256" key="1">
    <source>
        <dbReference type="ARBA" id="ARBA00003531"/>
    </source>
</evidence>
<dbReference type="SMART" id="SM00072">
    <property type="entry name" value="GuKc"/>
    <property type="match status" value="1"/>
</dbReference>
<dbReference type="InterPro" id="IPR008144">
    <property type="entry name" value="Guanylate_kin-like_dom"/>
</dbReference>
<feature type="domain" description="Guanylate kinase-like" evidence="14">
    <location>
        <begin position="4"/>
        <end position="185"/>
    </location>
</feature>
<evidence type="ECO:0000256" key="6">
    <source>
        <dbReference type="ARBA" id="ARBA00022490"/>
    </source>
</evidence>
<feature type="binding site" evidence="13">
    <location>
        <begin position="11"/>
        <end position="18"/>
    </location>
    <ligand>
        <name>ATP</name>
        <dbReference type="ChEBI" id="CHEBI:30616"/>
    </ligand>
</feature>
<keyword evidence="8 13" id="KW-0547">Nucleotide-binding</keyword>
<name>A0A1K1PMA8_9FLAO</name>
<dbReference type="InterPro" id="IPR017665">
    <property type="entry name" value="Guanylate_kinase"/>
</dbReference>
<accession>A0A1K1PMA8</accession>
<reference evidence="16" key="1">
    <citation type="submission" date="2016-11" db="EMBL/GenBank/DDBJ databases">
        <authorList>
            <person name="Varghese N."/>
            <person name="Submissions S."/>
        </authorList>
    </citation>
    <scope>NUCLEOTIDE SEQUENCE [LARGE SCALE GENOMIC DNA]</scope>
    <source>
        <strain evidence="16">DSM 24786</strain>
    </source>
</reference>
<dbReference type="PANTHER" id="PTHR23117">
    <property type="entry name" value="GUANYLATE KINASE-RELATED"/>
    <property type="match status" value="1"/>
</dbReference>
<dbReference type="Pfam" id="PF00625">
    <property type="entry name" value="Guanylate_kin"/>
    <property type="match status" value="1"/>
</dbReference>
<dbReference type="GO" id="GO:0005524">
    <property type="term" value="F:ATP binding"/>
    <property type="evidence" value="ECO:0007669"/>
    <property type="project" value="UniProtKB-UniRule"/>
</dbReference>
<evidence type="ECO:0000256" key="13">
    <source>
        <dbReference type="HAMAP-Rule" id="MF_00328"/>
    </source>
</evidence>
<dbReference type="InterPro" id="IPR027417">
    <property type="entry name" value="P-loop_NTPase"/>
</dbReference>
<dbReference type="CDD" id="cd00071">
    <property type="entry name" value="GMPK"/>
    <property type="match status" value="1"/>
</dbReference>
<comment type="similarity">
    <text evidence="3 13">Belongs to the guanylate kinase family.</text>
</comment>
<sequence>MKGGKLIIFSAPSGSGKTTIVRHLLEKKELNLAFSVSATSRPKRGKEKHGEHYYFLSLSQFKNHIKNDDFLEWEEVYRDNFYGTLKTEVERLWAEGKNVIFDIDVVGGLRIKKKFPEQTLAVFVKPPSIDELKIRLKKRSTESDDKINMRIAKASVELATAPQFDTVIKNYDLDTALAEAEKLVADFISKPNPEKEA</sequence>
<dbReference type="NCBIfam" id="TIGR03263">
    <property type="entry name" value="guanyl_kin"/>
    <property type="match status" value="1"/>
</dbReference>
<dbReference type="PROSITE" id="PS50052">
    <property type="entry name" value="GUANYLATE_KINASE_2"/>
    <property type="match status" value="1"/>
</dbReference>
<evidence type="ECO:0000256" key="11">
    <source>
        <dbReference type="ARBA" id="ARBA00030128"/>
    </source>
</evidence>
<dbReference type="EC" id="2.7.4.8" evidence="4 13"/>
<evidence type="ECO:0000256" key="7">
    <source>
        <dbReference type="ARBA" id="ARBA00022679"/>
    </source>
</evidence>
<dbReference type="FunFam" id="3.30.63.10:FF:000005">
    <property type="entry name" value="Guanylate kinase"/>
    <property type="match status" value="1"/>
</dbReference>
<comment type="function">
    <text evidence="1 13">Essential for recycling GMP and indirectly, cGMP.</text>
</comment>
<dbReference type="GO" id="GO:0004385">
    <property type="term" value="F:GMP kinase activity"/>
    <property type="evidence" value="ECO:0007669"/>
    <property type="project" value="UniProtKB-UniRule"/>
</dbReference>
<keyword evidence="6 13" id="KW-0963">Cytoplasm</keyword>
<dbReference type="InterPro" id="IPR008145">
    <property type="entry name" value="GK/Ca_channel_bsu"/>
</dbReference>
<dbReference type="SUPFAM" id="SSF52540">
    <property type="entry name" value="P-loop containing nucleoside triphosphate hydrolases"/>
    <property type="match status" value="1"/>
</dbReference>
<evidence type="ECO:0000256" key="5">
    <source>
        <dbReference type="ARBA" id="ARBA00016296"/>
    </source>
</evidence>
<dbReference type="PROSITE" id="PS00856">
    <property type="entry name" value="GUANYLATE_KINASE_1"/>
    <property type="match status" value="1"/>
</dbReference>
<evidence type="ECO:0000313" key="16">
    <source>
        <dbReference type="Proteomes" id="UP000183257"/>
    </source>
</evidence>
<keyword evidence="10 13" id="KW-0067">ATP-binding</keyword>
<evidence type="ECO:0000313" key="15">
    <source>
        <dbReference type="EMBL" id="SFW48625.1"/>
    </source>
</evidence>
<dbReference type="STRING" id="76595.SAMN05660313_01986"/>
<evidence type="ECO:0000256" key="9">
    <source>
        <dbReference type="ARBA" id="ARBA00022777"/>
    </source>
</evidence>
<dbReference type="EMBL" id="FPIY01000002">
    <property type="protein sequence ID" value="SFW48625.1"/>
    <property type="molecule type" value="Genomic_DNA"/>
</dbReference>
<dbReference type="OrthoDB" id="9808150at2"/>